<dbReference type="SMART" id="SM00220">
    <property type="entry name" value="S_TKc"/>
    <property type="match status" value="1"/>
</dbReference>
<keyword evidence="1" id="KW-0808">Transferase</keyword>
<feature type="region of interest" description="Disordered" evidence="6">
    <location>
        <begin position="84"/>
        <end position="124"/>
    </location>
</feature>
<feature type="domain" description="Protein kinase" evidence="7">
    <location>
        <begin position="1"/>
        <end position="234"/>
    </location>
</feature>
<keyword evidence="2" id="KW-0547">Nucleotide-binding</keyword>
<feature type="compositionally biased region" description="Polar residues" evidence="6">
    <location>
        <begin position="710"/>
        <end position="756"/>
    </location>
</feature>
<evidence type="ECO:0000259" key="7">
    <source>
        <dbReference type="PROSITE" id="PS50011"/>
    </source>
</evidence>
<proteinExistence type="inferred from homology"/>
<reference evidence="8 9" key="1">
    <citation type="submission" date="2015-03" db="EMBL/GenBank/DDBJ databases">
        <title>Draft genome of the nematode, Opisthorchis viverrini.</title>
        <authorList>
            <person name="Mitreva M."/>
        </authorList>
    </citation>
    <scope>NUCLEOTIDE SEQUENCE [LARGE SCALE GENOMIC DNA]</scope>
    <source>
        <strain evidence="8">Khon Kaen</strain>
    </source>
</reference>
<name>A0A1S8X528_OPIVI</name>
<dbReference type="PANTHER" id="PTHR11042">
    <property type="entry name" value="EUKARYOTIC TRANSLATION INITIATION FACTOR 2-ALPHA KINASE EIF2-ALPHA KINASE -RELATED"/>
    <property type="match status" value="1"/>
</dbReference>
<comment type="similarity">
    <text evidence="5">Belongs to the protein kinase superfamily. Ser/Thr protein kinase family. GCN2 subfamily.</text>
</comment>
<evidence type="ECO:0000313" key="8">
    <source>
        <dbReference type="EMBL" id="OON21820.1"/>
    </source>
</evidence>
<evidence type="ECO:0000256" key="4">
    <source>
        <dbReference type="ARBA" id="ARBA00022840"/>
    </source>
</evidence>
<protein>
    <recommendedName>
        <fullName evidence="7">Protein kinase domain-containing protein</fullName>
    </recommendedName>
</protein>
<feature type="region of interest" description="Disordered" evidence="6">
    <location>
        <begin position="708"/>
        <end position="756"/>
    </location>
</feature>
<evidence type="ECO:0000256" key="3">
    <source>
        <dbReference type="ARBA" id="ARBA00022777"/>
    </source>
</evidence>
<dbReference type="GO" id="GO:0005634">
    <property type="term" value="C:nucleus"/>
    <property type="evidence" value="ECO:0007669"/>
    <property type="project" value="TreeGrafter"/>
</dbReference>
<dbReference type="PROSITE" id="PS50011">
    <property type="entry name" value="PROTEIN_KINASE_DOM"/>
    <property type="match status" value="1"/>
</dbReference>
<evidence type="ECO:0000256" key="1">
    <source>
        <dbReference type="ARBA" id="ARBA00022679"/>
    </source>
</evidence>
<keyword evidence="9" id="KW-1185">Reference proteome</keyword>
<feature type="region of interest" description="Disordered" evidence="6">
    <location>
        <begin position="536"/>
        <end position="557"/>
    </location>
</feature>
<dbReference type="Proteomes" id="UP000243686">
    <property type="component" value="Unassembled WGS sequence"/>
</dbReference>
<dbReference type="AlphaFoldDB" id="A0A1S8X528"/>
<dbReference type="InterPro" id="IPR050339">
    <property type="entry name" value="CC_SR_Kinase"/>
</dbReference>
<dbReference type="Pfam" id="PF00069">
    <property type="entry name" value="Pkinase"/>
    <property type="match status" value="2"/>
</dbReference>
<dbReference type="GO" id="GO:1990625">
    <property type="term" value="P:negative regulation of cytoplasmic translational initiation in response to stress"/>
    <property type="evidence" value="ECO:0007669"/>
    <property type="project" value="TreeGrafter"/>
</dbReference>
<dbReference type="InterPro" id="IPR000719">
    <property type="entry name" value="Prot_kinase_dom"/>
</dbReference>
<keyword evidence="4" id="KW-0067">ATP-binding</keyword>
<evidence type="ECO:0000256" key="5">
    <source>
        <dbReference type="ARBA" id="ARBA00037982"/>
    </source>
</evidence>
<dbReference type="SUPFAM" id="SSF56112">
    <property type="entry name" value="Protein kinase-like (PK-like)"/>
    <property type="match status" value="1"/>
</dbReference>
<evidence type="ECO:0000256" key="2">
    <source>
        <dbReference type="ARBA" id="ARBA00022741"/>
    </source>
</evidence>
<dbReference type="GO" id="GO:0005524">
    <property type="term" value="F:ATP binding"/>
    <property type="evidence" value="ECO:0007669"/>
    <property type="project" value="UniProtKB-KW"/>
</dbReference>
<evidence type="ECO:0000256" key="6">
    <source>
        <dbReference type="SAM" id="MobiDB-lite"/>
    </source>
</evidence>
<dbReference type="PANTHER" id="PTHR11042:SF136">
    <property type="entry name" value="EIF-2-ALPHA KINASE GCN2"/>
    <property type="match status" value="1"/>
</dbReference>
<dbReference type="PROSITE" id="PS00108">
    <property type="entry name" value="PROTEIN_KINASE_ST"/>
    <property type="match status" value="1"/>
</dbReference>
<dbReference type="EMBL" id="KV891980">
    <property type="protein sequence ID" value="OON21820.1"/>
    <property type="molecule type" value="Genomic_DNA"/>
</dbReference>
<dbReference type="Gene3D" id="3.30.930.10">
    <property type="entry name" value="Bira Bifunctional Protein, Domain 2"/>
    <property type="match status" value="1"/>
</dbReference>
<dbReference type="InterPro" id="IPR045864">
    <property type="entry name" value="aa-tRNA-synth_II/BPL/LPL"/>
</dbReference>
<dbReference type="Gene3D" id="1.10.510.10">
    <property type="entry name" value="Transferase(Phosphotransferase) domain 1"/>
    <property type="match status" value="2"/>
</dbReference>
<dbReference type="GO" id="GO:0005829">
    <property type="term" value="C:cytosol"/>
    <property type="evidence" value="ECO:0007669"/>
    <property type="project" value="TreeGrafter"/>
</dbReference>
<sequence length="806" mass="89321">MELCPSKTLRHVIDCEGLSTNPDRAWSLFRELTDGLAYIHSKNVIHRDLKPANIMVDASDHVKIVDFGLATRSVTDRIEHEAGLPSGTEFVGTTPLSSSNMDCKPTGSGHTETSTDTPTEQLNPTLLGRSMTRDVGTYLYMSPEILNSHRARLFYDERVDIYSLGVILFEMFYRAMPSVHERVEVLTALRSEHIIFPMDWSSKRLSNQTRLIRMMLQHDPDRRISASKLESIFLIHNGVYLQPPLLVPVSAAVLPRRLIRYTTQDSGQSVEQAILKTRNTAPPASPVLLDSYGTQMCLPESLHLPFARFLARSGSTLIRDVEHFYLKHYQFGKVYTTTTTPHHAPSSADLAWSLSTEMDQAVFDIVTPSFSHTNLIEAIFAQLDVPPDSCASLWHHLAEANSCPTAAPANGHHIGVENLVTRRLSLPALFTGDSARLHFQRQFLRLLHFESTDPTQLRSVILQSAPEPRSHVRRRVDDAVKQLEEISLLCHKFGLQDTFQLSFTSGLVLPCHYYQGLVFQLVVDCVQSQADSSPSTQRMLSLNQLPTGTGEDGSRKPLLTQFPTKFGRSKNPISVEDSSSNTVDGHRMLMVLAQGGEYSHLVAKHCLPKGYANIRLFANETPAPTPLPQPTIHSLSLAECPHVIGLTFYTERLVWLQFTLSANLTSLLASLTPPPDPHMCQILLSWGVRETDNVQELYSNPFKHLPSVSARRTTSGPQRSGTDSSQVGTHGNTQSTYDHTNLITGSQSSTSMAPSAGSVSTVGIGLPLESLVQTEDGLRLVYNLAKKLWSSGLPCEILTSADSVRH</sequence>
<keyword evidence="3" id="KW-0418">Kinase</keyword>
<gene>
    <name evidence="8" type="ORF">X801_02280</name>
</gene>
<evidence type="ECO:0000313" key="9">
    <source>
        <dbReference type="Proteomes" id="UP000243686"/>
    </source>
</evidence>
<accession>A0A1S8X528</accession>
<dbReference type="InterPro" id="IPR008271">
    <property type="entry name" value="Ser/Thr_kinase_AS"/>
</dbReference>
<dbReference type="InterPro" id="IPR011009">
    <property type="entry name" value="Kinase-like_dom_sf"/>
</dbReference>
<dbReference type="GO" id="GO:0004694">
    <property type="term" value="F:eukaryotic translation initiation factor 2alpha kinase activity"/>
    <property type="evidence" value="ECO:0007669"/>
    <property type="project" value="TreeGrafter"/>
</dbReference>
<organism evidence="8 9">
    <name type="scientific">Opisthorchis viverrini</name>
    <name type="common">Southeast Asian liver fluke</name>
    <dbReference type="NCBI Taxonomy" id="6198"/>
    <lineage>
        <taxon>Eukaryota</taxon>
        <taxon>Metazoa</taxon>
        <taxon>Spiralia</taxon>
        <taxon>Lophotrochozoa</taxon>
        <taxon>Platyhelminthes</taxon>
        <taxon>Trematoda</taxon>
        <taxon>Digenea</taxon>
        <taxon>Opisthorchiida</taxon>
        <taxon>Opisthorchiata</taxon>
        <taxon>Opisthorchiidae</taxon>
        <taxon>Opisthorchis</taxon>
    </lineage>
</organism>
<feature type="compositionally biased region" description="Polar residues" evidence="6">
    <location>
        <begin position="536"/>
        <end position="547"/>
    </location>
</feature>
<feature type="compositionally biased region" description="Polar residues" evidence="6">
    <location>
        <begin position="108"/>
        <end position="124"/>
    </location>
</feature>